<reference evidence="2" key="1">
    <citation type="journal article" date="2017" name="Nat. Ecol. Evol.">
        <title>Genome expansion and lineage-specific genetic innovations in the forest pathogenic fungi Armillaria.</title>
        <authorList>
            <person name="Sipos G."/>
            <person name="Prasanna A.N."/>
            <person name="Walter M.C."/>
            <person name="O'Connor E."/>
            <person name="Balint B."/>
            <person name="Krizsan K."/>
            <person name="Kiss B."/>
            <person name="Hess J."/>
            <person name="Varga T."/>
            <person name="Slot J."/>
            <person name="Riley R."/>
            <person name="Boka B."/>
            <person name="Rigling D."/>
            <person name="Barry K."/>
            <person name="Lee J."/>
            <person name="Mihaltcheva S."/>
            <person name="LaButti K."/>
            <person name="Lipzen A."/>
            <person name="Waldron R."/>
            <person name="Moloney N.M."/>
            <person name="Sperisen C."/>
            <person name="Kredics L."/>
            <person name="Vagvoelgyi C."/>
            <person name="Patrignani A."/>
            <person name="Fitzpatrick D."/>
            <person name="Nagy I."/>
            <person name="Doyle S."/>
            <person name="Anderson J.B."/>
            <person name="Grigoriev I.V."/>
            <person name="Gueldener U."/>
            <person name="Muensterkoetter M."/>
            <person name="Nagy L.G."/>
        </authorList>
    </citation>
    <scope>NUCLEOTIDE SEQUENCE [LARGE SCALE GENOMIC DNA]</scope>
    <source>
        <strain evidence="2">C18/9</strain>
    </source>
</reference>
<dbReference type="Proteomes" id="UP000219338">
    <property type="component" value="Unassembled WGS sequence"/>
</dbReference>
<dbReference type="AlphaFoldDB" id="A0A284QJX2"/>
<accession>A0A284QJX2</accession>
<gene>
    <name evidence="1" type="ORF">ARMOST_00007</name>
</gene>
<keyword evidence="2" id="KW-1185">Reference proteome</keyword>
<evidence type="ECO:0000313" key="1">
    <source>
        <dbReference type="EMBL" id="SJK96761.1"/>
    </source>
</evidence>
<sequence length="66" mass="7749">MSKLQTVPRCNDSRRSNHTLYLCRVVQSKLHAKDVLICNDCSCRWRIGNGVYTFHRSPPARVRLYK</sequence>
<protein>
    <submittedName>
        <fullName evidence="1">Uncharacterized protein</fullName>
    </submittedName>
</protein>
<proteinExistence type="predicted"/>
<name>A0A284QJX2_ARMOS</name>
<dbReference type="EMBL" id="FUEG01000001">
    <property type="protein sequence ID" value="SJK96761.1"/>
    <property type="molecule type" value="Genomic_DNA"/>
</dbReference>
<evidence type="ECO:0000313" key="2">
    <source>
        <dbReference type="Proteomes" id="UP000219338"/>
    </source>
</evidence>
<dbReference type="OrthoDB" id="10500697at2759"/>
<organism evidence="1 2">
    <name type="scientific">Armillaria ostoyae</name>
    <name type="common">Armillaria root rot fungus</name>
    <dbReference type="NCBI Taxonomy" id="47428"/>
    <lineage>
        <taxon>Eukaryota</taxon>
        <taxon>Fungi</taxon>
        <taxon>Dikarya</taxon>
        <taxon>Basidiomycota</taxon>
        <taxon>Agaricomycotina</taxon>
        <taxon>Agaricomycetes</taxon>
        <taxon>Agaricomycetidae</taxon>
        <taxon>Agaricales</taxon>
        <taxon>Marasmiineae</taxon>
        <taxon>Physalacriaceae</taxon>
        <taxon>Armillaria</taxon>
    </lineage>
</organism>